<organism evidence="2 3">
    <name type="scientific">Rhizobium leguminosarum</name>
    <dbReference type="NCBI Taxonomy" id="384"/>
    <lineage>
        <taxon>Bacteria</taxon>
        <taxon>Pseudomonadati</taxon>
        <taxon>Pseudomonadota</taxon>
        <taxon>Alphaproteobacteria</taxon>
        <taxon>Hyphomicrobiales</taxon>
        <taxon>Rhizobiaceae</taxon>
        <taxon>Rhizobium/Agrobacterium group</taxon>
        <taxon>Rhizobium</taxon>
    </lineage>
</organism>
<dbReference type="EMBL" id="SIPS01000001">
    <property type="protein sequence ID" value="TAW29155.1"/>
    <property type="molecule type" value="Genomic_DNA"/>
</dbReference>
<dbReference type="AlphaFoldDB" id="A0ABD7PPZ5"/>
<proteinExistence type="predicted"/>
<comment type="caution">
    <text evidence="2">The sequence shown here is derived from an EMBL/GenBank/DDBJ whole genome shotgun (WGS) entry which is preliminary data.</text>
</comment>
<keyword evidence="1" id="KW-0472">Membrane</keyword>
<evidence type="ECO:0000313" key="2">
    <source>
        <dbReference type="EMBL" id="TAW29155.1"/>
    </source>
</evidence>
<reference evidence="2 3" key="1">
    <citation type="submission" date="2019-02" db="EMBL/GenBank/DDBJ databases">
        <title>The genomic architecture of introgression among sibling species of bacteria.</title>
        <authorList>
            <person name="Cavassim M.I.A."/>
            <person name="Moeskjaer S."/>
            <person name="Moslemi C."/>
            <person name="Fields B."/>
            <person name="Bachmann A."/>
            <person name="Vilhjalmsson B."/>
            <person name="Schierup M.H."/>
            <person name="Young J.P.W."/>
            <person name="Andersen S.U."/>
        </authorList>
    </citation>
    <scope>NUCLEOTIDE SEQUENCE [LARGE SCALE GENOMIC DNA]</scope>
    <source>
        <strain evidence="2 3">SM151B</strain>
    </source>
</reference>
<name>A0ABD7PPZ5_RHILE</name>
<accession>A0ABD7PPZ5</accession>
<gene>
    <name evidence="2" type="ORF">ELI19_06465</name>
</gene>
<sequence>MDSHYVVESGEPIVKEALRAEQKGLNPKSITLAFLIFAFLGYSHDYSLHTILVAAAVFSGVVAIRLTWWNLTHSENFNAYGSLLFETALYPVEYYALGWLLRLVFDYFEWSIV</sequence>
<evidence type="ECO:0000256" key="1">
    <source>
        <dbReference type="SAM" id="Phobius"/>
    </source>
</evidence>
<protein>
    <submittedName>
        <fullName evidence="2">Uncharacterized protein</fullName>
    </submittedName>
</protein>
<dbReference type="Proteomes" id="UP000292036">
    <property type="component" value="Unassembled WGS sequence"/>
</dbReference>
<keyword evidence="1" id="KW-1133">Transmembrane helix</keyword>
<evidence type="ECO:0000313" key="3">
    <source>
        <dbReference type="Proteomes" id="UP000292036"/>
    </source>
</evidence>
<keyword evidence="1" id="KW-0812">Transmembrane</keyword>
<feature type="transmembrane region" description="Helical" evidence="1">
    <location>
        <begin position="48"/>
        <end position="68"/>
    </location>
</feature>
<dbReference type="RefSeq" id="WP_130726616.1">
    <property type="nucleotide sequence ID" value="NZ_SINY01000001.1"/>
</dbReference>